<dbReference type="GO" id="GO:0003682">
    <property type="term" value="F:chromatin binding"/>
    <property type="evidence" value="ECO:0007669"/>
    <property type="project" value="TreeGrafter"/>
</dbReference>
<evidence type="ECO:0000313" key="10">
    <source>
        <dbReference type="EMBL" id="KAJ2782167.1"/>
    </source>
</evidence>
<comment type="caution">
    <text evidence="10">The sequence shown here is derived from an EMBL/GenBank/DDBJ whole genome shotgun (WGS) entry which is preliminary data.</text>
</comment>
<dbReference type="Pfam" id="PF20946">
    <property type="entry name" value="Ctf4_C"/>
    <property type="match status" value="1"/>
</dbReference>
<dbReference type="GO" id="GO:0000278">
    <property type="term" value="P:mitotic cell cycle"/>
    <property type="evidence" value="ECO:0007669"/>
    <property type="project" value="TreeGrafter"/>
</dbReference>
<dbReference type="OrthoDB" id="427368at2759"/>
<dbReference type="AlphaFoldDB" id="A0A9W8LHQ5"/>
<dbReference type="PROSITE" id="PS00678">
    <property type="entry name" value="WD_REPEATS_1"/>
    <property type="match status" value="2"/>
</dbReference>
<feature type="region of interest" description="Disordered" evidence="6">
    <location>
        <begin position="825"/>
        <end position="941"/>
    </location>
</feature>
<keyword evidence="11" id="KW-1185">Reference proteome</keyword>
<dbReference type="InterPro" id="IPR048591">
    <property type="entry name" value="WDHD1/CFT4_hel"/>
</dbReference>
<feature type="region of interest" description="Disordered" evidence="6">
    <location>
        <begin position="953"/>
        <end position="1040"/>
    </location>
</feature>
<evidence type="ECO:0000256" key="5">
    <source>
        <dbReference type="PROSITE-ProRule" id="PRU00221"/>
    </source>
</evidence>
<dbReference type="SUPFAM" id="SSF50978">
    <property type="entry name" value="WD40 repeat-like"/>
    <property type="match status" value="1"/>
</dbReference>
<dbReference type="Pfam" id="PF12341">
    <property type="entry name" value="Mcl1_mid"/>
    <property type="match status" value="1"/>
</dbReference>
<dbReference type="PROSITE" id="PS50082">
    <property type="entry name" value="WD_REPEATS_2"/>
    <property type="match status" value="2"/>
</dbReference>
<dbReference type="Pfam" id="PF24817">
    <property type="entry name" value="WD40_WDHD1_1st"/>
    <property type="match status" value="1"/>
</dbReference>
<feature type="compositionally biased region" description="Low complexity" evidence="6">
    <location>
        <begin position="959"/>
        <end position="976"/>
    </location>
</feature>
<dbReference type="InterPro" id="IPR015943">
    <property type="entry name" value="WD40/YVTN_repeat-like_dom_sf"/>
</dbReference>
<keyword evidence="4" id="KW-0539">Nucleus</keyword>
<dbReference type="PROSITE" id="PS50294">
    <property type="entry name" value="WD_REPEATS_REGION"/>
    <property type="match status" value="2"/>
</dbReference>
<evidence type="ECO:0000256" key="6">
    <source>
        <dbReference type="SAM" id="MobiDB-lite"/>
    </source>
</evidence>
<dbReference type="InterPro" id="IPR001680">
    <property type="entry name" value="WD40_rpt"/>
</dbReference>
<keyword evidence="3" id="KW-0677">Repeat</keyword>
<evidence type="ECO:0000313" key="11">
    <source>
        <dbReference type="Proteomes" id="UP001140217"/>
    </source>
</evidence>
<evidence type="ECO:0000256" key="3">
    <source>
        <dbReference type="ARBA" id="ARBA00022737"/>
    </source>
</evidence>
<proteinExistence type="predicted"/>
<dbReference type="Proteomes" id="UP001140217">
    <property type="component" value="Unassembled WGS sequence"/>
</dbReference>
<evidence type="ECO:0000256" key="4">
    <source>
        <dbReference type="ARBA" id="ARBA00023242"/>
    </source>
</evidence>
<comment type="subcellular location">
    <subcellularLocation>
        <location evidence="1">Nucleus</location>
    </subcellularLocation>
</comment>
<keyword evidence="2 5" id="KW-0853">WD repeat</keyword>
<dbReference type="PANTHER" id="PTHR19932">
    <property type="entry name" value="WD REPEAT AND HMG-BOX DNA BINDING PROTEIN"/>
    <property type="match status" value="1"/>
</dbReference>
<accession>A0A9W8LHQ5</accession>
<feature type="domain" description="WDHD1 first WD40" evidence="9">
    <location>
        <begin position="9"/>
        <end position="307"/>
    </location>
</feature>
<dbReference type="InterPro" id="IPR019775">
    <property type="entry name" value="WD40_repeat_CS"/>
</dbReference>
<feature type="repeat" description="WD" evidence="5">
    <location>
        <begin position="143"/>
        <end position="184"/>
    </location>
</feature>
<dbReference type="GO" id="GO:0006261">
    <property type="term" value="P:DNA-templated DNA replication"/>
    <property type="evidence" value="ECO:0007669"/>
    <property type="project" value="TreeGrafter"/>
</dbReference>
<dbReference type="InterPro" id="IPR057646">
    <property type="entry name" value="WD40_WDHD1_1st"/>
</dbReference>
<feature type="domain" description="WDHD1/CFT4 helical bundle" evidence="8">
    <location>
        <begin position="731"/>
        <end position="829"/>
    </location>
</feature>
<feature type="compositionally biased region" description="Acidic residues" evidence="6">
    <location>
        <begin position="831"/>
        <end position="845"/>
    </location>
</feature>
<evidence type="ECO:0000259" key="7">
    <source>
        <dbReference type="Pfam" id="PF12341"/>
    </source>
</evidence>
<dbReference type="Gene3D" id="2.130.10.10">
    <property type="entry name" value="YVTN repeat-like/Quinoprotein amine dehydrogenase"/>
    <property type="match status" value="3"/>
</dbReference>
<gene>
    <name evidence="10" type="primary">mcl1</name>
    <name evidence="10" type="ORF">H4R18_002432</name>
</gene>
<dbReference type="GO" id="GO:0043596">
    <property type="term" value="C:nuclear replication fork"/>
    <property type="evidence" value="ECO:0007669"/>
    <property type="project" value="TreeGrafter"/>
</dbReference>
<feature type="domain" description="WDHD1/CFT4 second beta-propeller" evidence="7">
    <location>
        <begin position="419"/>
        <end position="722"/>
    </location>
</feature>
<dbReference type="EMBL" id="JANBUL010000080">
    <property type="protein sequence ID" value="KAJ2782167.1"/>
    <property type="molecule type" value="Genomic_DNA"/>
</dbReference>
<sequence>MAHSITGARFAHADGYTAVAFGRSGEFICTGGSDSLVRVFQASRAERDQEAITLEQHTDNVLSLAASQSKVVSGDEEGMVYSFDVGEGAGGRLAVDAAGTVLRAALPARDISISSSERQVAIATDDDKIAVVSLLDMAPLHMLEGHRGSVNSVSYSPDSAFLASTGCNGSVRVWDMRESEPACVSVTHKMAYVCEPGRSQSQSKARWSPDGRFVAVPCGDHAVRLLERGSWTVAAELGGKHAKMITHVAWSANSKYLASVGLDCQVVVWDVAARAAILSHTSAEPLCQVDWNPQANMLAFTDCAGALYVWDDVIPIEKGHAAPHKTAKPAPHAKPRAAELASELFDDSAAVDNGGDGEGGDGMDVDGSDAGGDGDGDDDGADDLGEALDDFVVDDDDGGYAERPAAPQWIPGGGPQTRAFQPGATPWSNGRRYMAFNMVGSVALIAQDATHNSVEIEFYDKSLYRDLHFSDTFKFALAALSDAGCLFATTTKELANDQALRSGPDADEPSVVSYRSFASWAANSDWIFKLPPKEHPRCIAASSHGAAVVTSLGMLRLLTCGGVQRHIESLPNRAVTCVARADLLLLVFEALGSARSTAGARAIEYEHVLMTMDGQTRIAAGACPVSPSAELVWAGFSEEGHPATYDSKGILRVLHRYWTARDAAWVPVLDTLRLSRERNRREYFWPVALSARQFIVAGCRDKMRHPPFPRPILDELDLDIPLLATDTHVGQQEAKCLAMRLFCEQEHAEAARTGGDHAAAQARDDLEQDKLLLRLIQLACKADKMQRAVDLAHMIKLERSLDAAVKIAVHQKLTALAERIMRIRDSRSAEDDSEADAGSELESEDEAAHVVAPDAHRPRRNRNRPPTVTYGRGPGSGAADDAGEGPDAESTSPPAPGGMVATAAAAAAAASGEDRLVSRPPRPPVAPKPFNPFGVAAPSTSMEIHRSDSFFNAADQIGSESSAAASPAPAKRLSSSGDAASAPRKQPKTGPARDRAQAKMSAFVFKKPSAPPAAASGDDDAANGSVNGDGANSDDDAVGA</sequence>
<evidence type="ECO:0000259" key="9">
    <source>
        <dbReference type="Pfam" id="PF24817"/>
    </source>
</evidence>
<feature type="compositionally biased region" description="Pro residues" evidence="6">
    <location>
        <begin position="920"/>
        <end position="930"/>
    </location>
</feature>
<organism evidence="10 11">
    <name type="scientific">Coemansia javaensis</name>
    <dbReference type="NCBI Taxonomy" id="2761396"/>
    <lineage>
        <taxon>Eukaryota</taxon>
        <taxon>Fungi</taxon>
        <taxon>Fungi incertae sedis</taxon>
        <taxon>Zoopagomycota</taxon>
        <taxon>Kickxellomycotina</taxon>
        <taxon>Kickxellomycetes</taxon>
        <taxon>Kickxellales</taxon>
        <taxon>Kickxellaceae</taxon>
        <taxon>Coemansia</taxon>
    </lineage>
</organism>
<feature type="repeat" description="WD" evidence="5">
    <location>
        <begin position="238"/>
        <end position="279"/>
    </location>
</feature>
<dbReference type="PANTHER" id="PTHR19932:SF10">
    <property type="entry name" value="WD REPEAT AND HMG-BOX DNA-BINDING PROTEIN 1"/>
    <property type="match status" value="1"/>
</dbReference>
<evidence type="ECO:0000259" key="8">
    <source>
        <dbReference type="Pfam" id="PF20946"/>
    </source>
</evidence>
<protein>
    <submittedName>
        <fullName evidence="10">DNA polymerase alpha accessory factor Mcl1</fullName>
    </submittedName>
</protein>
<feature type="region of interest" description="Disordered" evidence="6">
    <location>
        <begin position="348"/>
        <end position="385"/>
    </location>
</feature>
<reference evidence="10" key="1">
    <citation type="submission" date="2022-07" db="EMBL/GenBank/DDBJ databases">
        <title>Phylogenomic reconstructions and comparative analyses of Kickxellomycotina fungi.</title>
        <authorList>
            <person name="Reynolds N.K."/>
            <person name="Stajich J.E."/>
            <person name="Barry K."/>
            <person name="Grigoriev I.V."/>
            <person name="Crous P."/>
            <person name="Smith M.E."/>
        </authorList>
    </citation>
    <scope>NUCLEOTIDE SEQUENCE</scope>
    <source>
        <strain evidence="10">NBRC 105414</strain>
    </source>
</reference>
<name>A0A9W8LHQ5_9FUNG</name>
<dbReference type="GO" id="GO:0006281">
    <property type="term" value="P:DNA repair"/>
    <property type="evidence" value="ECO:0007669"/>
    <property type="project" value="TreeGrafter"/>
</dbReference>
<evidence type="ECO:0000256" key="1">
    <source>
        <dbReference type="ARBA" id="ARBA00004123"/>
    </source>
</evidence>
<dbReference type="InterPro" id="IPR022100">
    <property type="entry name" value="WDHD1/CFT4_beta-prop_2nd"/>
</dbReference>
<feature type="compositionally biased region" description="Acidic residues" evidence="6">
    <location>
        <begin position="358"/>
        <end position="385"/>
    </location>
</feature>
<feature type="compositionally biased region" description="Low complexity" evidence="6">
    <location>
        <begin position="901"/>
        <end position="910"/>
    </location>
</feature>
<dbReference type="InterPro" id="IPR036322">
    <property type="entry name" value="WD40_repeat_dom_sf"/>
</dbReference>
<evidence type="ECO:0000256" key="2">
    <source>
        <dbReference type="ARBA" id="ARBA00022574"/>
    </source>
</evidence>
<dbReference type="SMART" id="SM00320">
    <property type="entry name" value="WD40"/>
    <property type="match status" value="6"/>
</dbReference>